<dbReference type="InterPro" id="IPR051323">
    <property type="entry name" value="AtsK-like"/>
</dbReference>
<dbReference type="Gene3D" id="3.60.130.10">
    <property type="entry name" value="Clavaminate synthase-like"/>
    <property type="match status" value="1"/>
</dbReference>
<dbReference type="SUPFAM" id="SSF51197">
    <property type="entry name" value="Clavaminate synthase-like"/>
    <property type="match status" value="1"/>
</dbReference>
<keyword evidence="8" id="KW-1185">Reference proteome</keyword>
<dbReference type="InterPro" id="IPR042098">
    <property type="entry name" value="TauD-like_sf"/>
</dbReference>
<keyword evidence="4" id="KW-0560">Oxidoreductase</keyword>
<dbReference type="EMBL" id="JBBPCC010000001">
    <property type="protein sequence ID" value="MEK8126742.1"/>
    <property type="molecule type" value="Genomic_DNA"/>
</dbReference>
<dbReference type="InterPro" id="IPR003819">
    <property type="entry name" value="TauD/TfdA-like"/>
</dbReference>
<dbReference type="Proteomes" id="UP001469365">
    <property type="component" value="Unassembled WGS sequence"/>
</dbReference>
<sequence length="308" mass="35187">MSTQTVDTTRHFDLEVRKLFHGARKLERTSEAPQGIPFTLFQVKRLSNVIGAEIEGVDLSQPLSTELKEELHRALLAYKVIFFRNQEITSQQQKAFASNWGELETHPFAMRGDIAEVVRLAKDDKVAGRENVWHTDVSWRLEPSLGAVLRLTEVPGLGGDTSWVDMEAAYTNLPDEVKNQIDGLSAIHDFTPSFGRALDPETLAQRQLDFPAAEHPIVRTHPETGRKALFVNPVFTTRVVGLDPDEGEQLLQHLFRQAEVPEYQVRFRWEPNTIAFWDNRNTQHYAVSDYFPDRRVAERISIIGDRPF</sequence>
<evidence type="ECO:0000256" key="3">
    <source>
        <dbReference type="ARBA" id="ARBA00022964"/>
    </source>
</evidence>
<evidence type="ECO:0000256" key="2">
    <source>
        <dbReference type="ARBA" id="ARBA00022723"/>
    </source>
</evidence>
<evidence type="ECO:0000313" key="7">
    <source>
        <dbReference type="EMBL" id="MEK8126742.1"/>
    </source>
</evidence>
<keyword evidence="5" id="KW-0408">Iron</keyword>
<dbReference type="GO" id="GO:0051213">
    <property type="term" value="F:dioxygenase activity"/>
    <property type="evidence" value="ECO:0007669"/>
    <property type="project" value="UniProtKB-KW"/>
</dbReference>
<dbReference type="RefSeq" id="WP_341413792.1">
    <property type="nucleotide sequence ID" value="NZ_JBBPCC010000001.1"/>
</dbReference>
<feature type="domain" description="TauD/TfdA-like" evidence="6">
    <location>
        <begin position="43"/>
        <end position="298"/>
    </location>
</feature>
<protein>
    <submittedName>
        <fullName evidence="7">TauD/TfdA family dioxygenase</fullName>
    </submittedName>
</protein>
<evidence type="ECO:0000313" key="8">
    <source>
        <dbReference type="Proteomes" id="UP001469365"/>
    </source>
</evidence>
<name>A0ABU9DD11_9BACL</name>
<gene>
    <name evidence="7" type="ORF">WMW72_02340</name>
</gene>
<organism evidence="7 8">
    <name type="scientific">Paenibacillus filicis</name>
    <dbReference type="NCBI Taxonomy" id="669464"/>
    <lineage>
        <taxon>Bacteria</taxon>
        <taxon>Bacillati</taxon>
        <taxon>Bacillota</taxon>
        <taxon>Bacilli</taxon>
        <taxon>Bacillales</taxon>
        <taxon>Paenibacillaceae</taxon>
        <taxon>Paenibacillus</taxon>
    </lineage>
</organism>
<evidence type="ECO:0000256" key="1">
    <source>
        <dbReference type="ARBA" id="ARBA00005896"/>
    </source>
</evidence>
<evidence type="ECO:0000256" key="5">
    <source>
        <dbReference type="ARBA" id="ARBA00023004"/>
    </source>
</evidence>
<dbReference type="PANTHER" id="PTHR30468:SF1">
    <property type="entry name" value="ALPHA-KETOGLUTARATE-DEPENDENT SULFONATE DIOXYGENASE"/>
    <property type="match status" value="1"/>
</dbReference>
<dbReference type="Pfam" id="PF02668">
    <property type="entry name" value="TauD"/>
    <property type="match status" value="1"/>
</dbReference>
<dbReference type="PANTHER" id="PTHR30468">
    <property type="entry name" value="ALPHA-KETOGLUTARATE-DEPENDENT SULFONATE DIOXYGENASE"/>
    <property type="match status" value="1"/>
</dbReference>
<accession>A0ABU9DD11</accession>
<reference evidence="7 8" key="1">
    <citation type="submission" date="2024-04" db="EMBL/GenBank/DDBJ databases">
        <title>draft genome sequnece of Paenibacillus filicis.</title>
        <authorList>
            <person name="Kim D.-U."/>
        </authorList>
    </citation>
    <scope>NUCLEOTIDE SEQUENCE [LARGE SCALE GENOMIC DNA]</scope>
    <source>
        <strain evidence="7 8">KACC14197</strain>
    </source>
</reference>
<keyword evidence="3 7" id="KW-0223">Dioxygenase</keyword>
<comment type="caution">
    <text evidence="7">The sequence shown here is derived from an EMBL/GenBank/DDBJ whole genome shotgun (WGS) entry which is preliminary data.</text>
</comment>
<proteinExistence type="inferred from homology"/>
<keyword evidence="2" id="KW-0479">Metal-binding</keyword>
<evidence type="ECO:0000259" key="6">
    <source>
        <dbReference type="Pfam" id="PF02668"/>
    </source>
</evidence>
<comment type="similarity">
    <text evidence="1">Belongs to the TfdA dioxygenase family.</text>
</comment>
<evidence type="ECO:0000256" key="4">
    <source>
        <dbReference type="ARBA" id="ARBA00023002"/>
    </source>
</evidence>